<protein>
    <submittedName>
        <fullName evidence="1">Uncharacterized protein</fullName>
    </submittedName>
</protein>
<dbReference type="AlphaFoldDB" id="A0A9N8E8B0"/>
<gene>
    <name evidence="1" type="ORF">SEMRO_655_G182260.1</name>
</gene>
<proteinExistence type="predicted"/>
<keyword evidence="2" id="KW-1185">Reference proteome</keyword>
<organism evidence="1 2">
    <name type="scientific">Seminavis robusta</name>
    <dbReference type="NCBI Taxonomy" id="568900"/>
    <lineage>
        <taxon>Eukaryota</taxon>
        <taxon>Sar</taxon>
        <taxon>Stramenopiles</taxon>
        <taxon>Ochrophyta</taxon>
        <taxon>Bacillariophyta</taxon>
        <taxon>Bacillariophyceae</taxon>
        <taxon>Bacillariophycidae</taxon>
        <taxon>Naviculales</taxon>
        <taxon>Naviculaceae</taxon>
        <taxon>Seminavis</taxon>
    </lineage>
</organism>
<reference evidence="1" key="1">
    <citation type="submission" date="2020-06" db="EMBL/GenBank/DDBJ databases">
        <authorList>
            <consortium name="Plant Systems Biology data submission"/>
        </authorList>
    </citation>
    <scope>NUCLEOTIDE SEQUENCE</scope>
    <source>
        <strain evidence="1">D6</strain>
    </source>
</reference>
<comment type="caution">
    <text evidence="1">The sequence shown here is derived from an EMBL/GenBank/DDBJ whole genome shotgun (WGS) entry which is preliminary data.</text>
</comment>
<sequence length="341" mass="39976">MGGGYWNLGRIPRDRYLEIEAALRVFLDETFGNENYRIPRYYGAKVDFGDVDILLSSKVTEGSDWDEVKKLIIEGLGIKRHGSISSRVFSIVYHGFQVDFFRESHEHMLTKTNYMGFNDLGNLIGRLFRPLGLKYGERGLFFVFRRKTGNYTKVILVSADWEKILTLVGLDYGAWVRGFHEIEEMFEWIIASPYFRSTPYISRKSKVIRKGAKMRPTIQKFLQYIEERNIRCDQPFYLDEDEGIALIERHFPELRLKQQINDEQKKEKEATVLYAKYNGRLAMEWVPQLGGKSLGDMMSQFTQMYSPEELLMMEPAVVRASFIKLHEEKQPETKWRASKSH</sequence>
<accession>A0A9N8E8B0</accession>
<dbReference type="OrthoDB" id="4708870at2759"/>
<name>A0A9N8E8B0_9STRA</name>
<evidence type="ECO:0000313" key="1">
    <source>
        <dbReference type="EMBL" id="CAB9514471.1"/>
    </source>
</evidence>
<dbReference type="EMBL" id="CAICTM010000654">
    <property type="protein sequence ID" value="CAB9514471.1"/>
    <property type="molecule type" value="Genomic_DNA"/>
</dbReference>
<dbReference type="Proteomes" id="UP001153069">
    <property type="component" value="Unassembled WGS sequence"/>
</dbReference>
<evidence type="ECO:0000313" key="2">
    <source>
        <dbReference type="Proteomes" id="UP001153069"/>
    </source>
</evidence>